<dbReference type="PROSITE" id="PS51257">
    <property type="entry name" value="PROKAR_LIPOPROTEIN"/>
    <property type="match status" value="1"/>
</dbReference>
<gene>
    <name evidence="2" type="ORF">G3O08_17950</name>
</gene>
<evidence type="ECO:0000256" key="1">
    <source>
        <dbReference type="SAM" id="Phobius"/>
    </source>
</evidence>
<feature type="transmembrane region" description="Helical" evidence="1">
    <location>
        <begin position="214"/>
        <end position="236"/>
    </location>
</feature>
<reference evidence="2 3" key="1">
    <citation type="submission" date="2020-02" db="EMBL/GenBank/DDBJ databases">
        <title>Out from the shadows clarifying the taxonomy of the family Cryomorphaceae and related taxa by utilizing the GTDB taxonomic framework.</title>
        <authorList>
            <person name="Bowman J.P."/>
        </authorList>
    </citation>
    <scope>NUCLEOTIDE SEQUENCE [LARGE SCALE GENOMIC DNA]</scope>
    <source>
        <strain evidence="2 3">QSSC 1-22</strain>
    </source>
</reference>
<evidence type="ECO:0008006" key="4">
    <source>
        <dbReference type="Google" id="ProtNLM"/>
    </source>
</evidence>
<accession>A0A7K3WUN0</accession>
<evidence type="ECO:0000313" key="3">
    <source>
        <dbReference type="Proteomes" id="UP000486602"/>
    </source>
</evidence>
<keyword evidence="1" id="KW-1133">Transmembrane helix</keyword>
<feature type="transmembrane region" description="Helical" evidence="1">
    <location>
        <begin position="170"/>
        <end position="202"/>
    </location>
</feature>
<proteinExistence type="predicted"/>
<dbReference type="RefSeq" id="WP_163286840.1">
    <property type="nucleotide sequence ID" value="NZ_JAAGVY010000051.1"/>
</dbReference>
<dbReference type="AlphaFoldDB" id="A0A7K3WUN0"/>
<keyword evidence="1" id="KW-0812">Transmembrane</keyword>
<dbReference type="InterPro" id="IPR045691">
    <property type="entry name" value="DUF6056"/>
</dbReference>
<feature type="transmembrane region" description="Helical" evidence="1">
    <location>
        <begin position="261"/>
        <end position="285"/>
    </location>
</feature>
<dbReference type="Pfam" id="PF19528">
    <property type="entry name" value="DUF6056"/>
    <property type="match status" value="1"/>
</dbReference>
<organism evidence="2 3">
    <name type="scientific">Cryomorpha ignava</name>
    <dbReference type="NCBI Taxonomy" id="101383"/>
    <lineage>
        <taxon>Bacteria</taxon>
        <taxon>Pseudomonadati</taxon>
        <taxon>Bacteroidota</taxon>
        <taxon>Flavobacteriia</taxon>
        <taxon>Flavobacteriales</taxon>
        <taxon>Cryomorphaceae</taxon>
        <taxon>Cryomorpha</taxon>
    </lineage>
</organism>
<evidence type="ECO:0000313" key="2">
    <source>
        <dbReference type="EMBL" id="NEN25383.1"/>
    </source>
</evidence>
<feature type="transmembrane region" description="Helical" evidence="1">
    <location>
        <begin position="80"/>
        <end position="100"/>
    </location>
</feature>
<protein>
    <recommendedName>
        <fullName evidence="4">YfhO family protein</fullName>
    </recommendedName>
</protein>
<keyword evidence="1" id="KW-0472">Membrane</keyword>
<feature type="transmembrane region" description="Helical" evidence="1">
    <location>
        <begin position="330"/>
        <end position="350"/>
    </location>
</feature>
<dbReference type="EMBL" id="JAAGVY010000051">
    <property type="protein sequence ID" value="NEN25383.1"/>
    <property type="molecule type" value="Genomic_DNA"/>
</dbReference>
<dbReference type="Proteomes" id="UP000486602">
    <property type="component" value="Unassembled WGS sequence"/>
</dbReference>
<feature type="transmembrane region" description="Helical" evidence="1">
    <location>
        <begin position="297"/>
        <end position="318"/>
    </location>
</feature>
<sequence>MKTKKIIGVLAPILLLACLIPFLILCFYCFPSVDDFSYANIAESYGYIGAQIHWYTTWTGRYFATAILSFLPALITNFTLYHLFSLVVLSGSLHSIYFVIRSLNSNGRKWHVFLMALAATLSYLLFLPDITEAYYWFPGSVTYQLASVLATYLLGIAIRVEDASHTTTKVWLTMCVLAFVVVGSNEVVMVVTAISVTLYYLFSLFQHKVIYNGRFLLLITTALGSALMVFAPGNNLRAENNLAKRSIDQLSEAFSLSFNDLTIFVGQYLWIPVLPLLALSMLYFARPERTNVKWGHLFITIALLFVLIFSVIFPGYYIYKMAAPLRTQNFNLWILVLCTIVIGRILSPLIFSLKSFSPTSRINLGSIGFLICIFLFSGSNNTQRAYADLFSGSAKEFEEQYNHRTQSLLSCTNTICKVPAYSVYPFTTFHSDLDSDHENWWNFLYGKFNGNKQVSVDYSDLIPFYHQSISFNPGDSSIENYNIENLTDSVGYNGGYSYHISPAVEYGGGFSFKIRYN</sequence>
<feature type="transmembrane region" description="Helical" evidence="1">
    <location>
        <begin position="7"/>
        <end position="30"/>
    </location>
</feature>
<comment type="caution">
    <text evidence="2">The sequence shown here is derived from an EMBL/GenBank/DDBJ whole genome shotgun (WGS) entry which is preliminary data.</text>
</comment>
<keyword evidence="3" id="KW-1185">Reference proteome</keyword>
<feature type="transmembrane region" description="Helical" evidence="1">
    <location>
        <begin position="134"/>
        <end position="158"/>
    </location>
</feature>
<name>A0A7K3WUN0_9FLAO</name>
<feature type="transmembrane region" description="Helical" evidence="1">
    <location>
        <begin position="112"/>
        <end position="128"/>
    </location>
</feature>
<feature type="transmembrane region" description="Helical" evidence="1">
    <location>
        <begin position="362"/>
        <end position="379"/>
    </location>
</feature>